<dbReference type="EMBL" id="VSRR010011414">
    <property type="protein sequence ID" value="MPC53149.1"/>
    <property type="molecule type" value="Genomic_DNA"/>
</dbReference>
<protein>
    <submittedName>
        <fullName evidence="1">Uncharacterized protein</fullName>
    </submittedName>
</protein>
<evidence type="ECO:0000313" key="1">
    <source>
        <dbReference type="EMBL" id="MPC53149.1"/>
    </source>
</evidence>
<organism evidence="1 2">
    <name type="scientific">Portunus trituberculatus</name>
    <name type="common">Swimming crab</name>
    <name type="synonym">Neptunus trituberculatus</name>
    <dbReference type="NCBI Taxonomy" id="210409"/>
    <lineage>
        <taxon>Eukaryota</taxon>
        <taxon>Metazoa</taxon>
        <taxon>Ecdysozoa</taxon>
        <taxon>Arthropoda</taxon>
        <taxon>Crustacea</taxon>
        <taxon>Multicrustacea</taxon>
        <taxon>Malacostraca</taxon>
        <taxon>Eumalacostraca</taxon>
        <taxon>Eucarida</taxon>
        <taxon>Decapoda</taxon>
        <taxon>Pleocyemata</taxon>
        <taxon>Brachyura</taxon>
        <taxon>Eubrachyura</taxon>
        <taxon>Portunoidea</taxon>
        <taxon>Portunidae</taxon>
        <taxon>Portuninae</taxon>
        <taxon>Portunus</taxon>
    </lineage>
</organism>
<comment type="caution">
    <text evidence="1">The sequence shown here is derived from an EMBL/GenBank/DDBJ whole genome shotgun (WGS) entry which is preliminary data.</text>
</comment>
<keyword evidence="2" id="KW-1185">Reference proteome</keyword>
<reference evidence="1 2" key="1">
    <citation type="submission" date="2019-05" db="EMBL/GenBank/DDBJ databases">
        <title>Another draft genome of Portunus trituberculatus and its Hox gene families provides insights of decapod evolution.</title>
        <authorList>
            <person name="Jeong J.-H."/>
            <person name="Song I."/>
            <person name="Kim S."/>
            <person name="Choi T."/>
            <person name="Kim D."/>
            <person name="Ryu S."/>
            <person name="Kim W."/>
        </authorList>
    </citation>
    <scope>NUCLEOTIDE SEQUENCE [LARGE SCALE GENOMIC DNA]</scope>
    <source>
        <tissue evidence="1">Muscle</tissue>
    </source>
</reference>
<name>A0A5B7G6D2_PORTR</name>
<dbReference type="AlphaFoldDB" id="A0A5B7G6D2"/>
<accession>A0A5B7G6D2</accession>
<evidence type="ECO:0000313" key="2">
    <source>
        <dbReference type="Proteomes" id="UP000324222"/>
    </source>
</evidence>
<dbReference type="Proteomes" id="UP000324222">
    <property type="component" value="Unassembled WGS sequence"/>
</dbReference>
<gene>
    <name evidence="1" type="ORF">E2C01_047035</name>
</gene>
<proteinExistence type="predicted"/>
<sequence>MVSPTAPISSAVNVYVSGSFYPATRHLHLVRPSILSECHELTWLLL</sequence>